<dbReference type="EMBL" id="SLZU01000015">
    <property type="protein sequence ID" value="TCS60278.1"/>
    <property type="molecule type" value="Genomic_DNA"/>
</dbReference>
<feature type="binding site" evidence="2">
    <location>
        <position position="495"/>
    </location>
    <ligand>
        <name>Mg(2+)</name>
        <dbReference type="ChEBI" id="CHEBI:18420"/>
        <note>catalytic</note>
    </ligand>
</feature>
<proteinExistence type="predicted"/>
<dbReference type="GO" id="GO:0016787">
    <property type="term" value="F:hydrolase activity"/>
    <property type="evidence" value="ECO:0007669"/>
    <property type="project" value="InterPro"/>
</dbReference>
<dbReference type="AlphaFoldDB" id="A0A4R3J377"/>
<dbReference type="SMART" id="SM00892">
    <property type="entry name" value="Endonuclease_NS"/>
    <property type="match status" value="1"/>
</dbReference>
<evidence type="ECO:0000313" key="7">
    <source>
        <dbReference type="Proteomes" id="UP000295696"/>
    </source>
</evidence>
<evidence type="ECO:0000259" key="5">
    <source>
        <dbReference type="SMART" id="SM00892"/>
    </source>
</evidence>
<dbReference type="InterPro" id="IPR040255">
    <property type="entry name" value="Non-specific_endonuclease"/>
</dbReference>
<feature type="region of interest" description="Disordered" evidence="3">
    <location>
        <begin position="332"/>
        <end position="360"/>
    </location>
</feature>
<dbReference type="InterPro" id="IPR044929">
    <property type="entry name" value="DNA/RNA_non-sp_Endonuclease_sf"/>
</dbReference>
<gene>
    <name evidence="6" type="ORF">EDD52_11598</name>
</gene>
<dbReference type="GO" id="GO:0003676">
    <property type="term" value="F:nucleic acid binding"/>
    <property type="evidence" value="ECO:0007669"/>
    <property type="project" value="InterPro"/>
</dbReference>
<feature type="active site" description="Proton acceptor" evidence="1">
    <location>
        <position position="459"/>
    </location>
</feature>
<feature type="domain" description="ENPP1-3/EXOG-like endonuclease/phosphodiesterase" evidence="4">
    <location>
        <begin position="398"/>
        <end position="614"/>
    </location>
</feature>
<evidence type="ECO:0000256" key="3">
    <source>
        <dbReference type="SAM" id="MobiDB-lite"/>
    </source>
</evidence>
<dbReference type="PANTHER" id="PTHR13966:SF5">
    <property type="entry name" value="ENDONUCLEASE G, MITOCHONDRIAL"/>
    <property type="match status" value="1"/>
</dbReference>
<dbReference type="Gene3D" id="2.40.10.10">
    <property type="entry name" value="Trypsin-like serine proteases"/>
    <property type="match status" value="2"/>
</dbReference>
<comment type="caution">
    <text evidence="6">The sequence shown here is derived from an EMBL/GenBank/DDBJ whole genome shotgun (WGS) entry which is preliminary data.</text>
</comment>
<dbReference type="InterPro" id="IPR009003">
    <property type="entry name" value="Peptidase_S1_PA"/>
</dbReference>
<feature type="domain" description="DNA/RNA non-specific endonuclease/pyrophosphatase/phosphodiesterase" evidence="5">
    <location>
        <begin position="397"/>
        <end position="614"/>
    </location>
</feature>
<reference evidence="6 7" key="1">
    <citation type="submission" date="2019-03" db="EMBL/GenBank/DDBJ databases">
        <title>Genomic Encyclopedia of Type Strains, Phase IV (KMG-IV): sequencing the most valuable type-strain genomes for metagenomic binning, comparative biology and taxonomic classification.</title>
        <authorList>
            <person name="Goeker M."/>
        </authorList>
    </citation>
    <scope>NUCLEOTIDE SEQUENCE [LARGE SCALE GENOMIC DNA]</scope>
    <source>
        <strain evidence="6 7">DSM 104836</strain>
    </source>
</reference>
<organism evidence="6 7">
    <name type="scientific">Primorskyibacter sedentarius</name>
    <dbReference type="NCBI Taxonomy" id="745311"/>
    <lineage>
        <taxon>Bacteria</taxon>
        <taxon>Pseudomonadati</taxon>
        <taxon>Pseudomonadota</taxon>
        <taxon>Alphaproteobacteria</taxon>
        <taxon>Rhodobacterales</taxon>
        <taxon>Roseobacteraceae</taxon>
        <taxon>Primorskyibacter</taxon>
    </lineage>
</organism>
<protein>
    <submittedName>
        <fullName evidence="6">Endonuclease G</fullName>
    </submittedName>
</protein>
<dbReference type="GO" id="GO:0004519">
    <property type="term" value="F:endonuclease activity"/>
    <property type="evidence" value="ECO:0007669"/>
    <property type="project" value="UniProtKB-KW"/>
</dbReference>
<dbReference type="Gene3D" id="3.40.570.10">
    <property type="entry name" value="Extracellular Endonuclease, subunit A"/>
    <property type="match status" value="1"/>
</dbReference>
<evidence type="ECO:0000259" key="4">
    <source>
        <dbReference type="SMART" id="SM00477"/>
    </source>
</evidence>
<accession>A0A4R3J377</accession>
<evidence type="ECO:0000256" key="2">
    <source>
        <dbReference type="PIRSR" id="PIRSR640255-2"/>
    </source>
</evidence>
<keyword evidence="6" id="KW-0378">Hydrolase</keyword>
<dbReference type="SUPFAM" id="SSF50494">
    <property type="entry name" value="Trypsin-like serine proteases"/>
    <property type="match status" value="1"/>
</dbReference>
<dbReference type="GO" id="GO:0046872">
    <property type="term" value="F:metal ion binding"/>
    <property type="evidence" value="ECO:0007669"/>
    <property type="project" value="UniProtKB-KW"/>
</dbReference>
<dbReference type="Proteomes" id="UP000295696">
    <property type="component" value="Unassembled WGS sequence"/>
</dbReference>
<dbReference type="InterPro" id="IPR043504">
    <property type="entry name" value="Peptidase_S1_PA_chymotrypsin"/>
</dbReference>
<dbReference type="RefSeq" id="WP_132247390.1">
    <property type="nucleotide sequence ID" value="NZ_SLZU01000015.1"/>
</dbReference>
<dbReference type="SMART" id="SM00477">
    <property type="entry name" value="NUC"/>
    <property type="match status" value="1"/>
</dbReference>
<dbReference type="InterPro" id="IPR044925">
    <property type="entry name" value="His-Me_finger_sf"/>
</dbReference>
<dbReference type="OrthoDB" id="500593at2"/>
<evidence type="ECO:0000313" key="6">
    <source>
        <dbReference type="EMBL" id="TCS60278.1"/>
    </source>
</evidence>
<keyword evidence="7" id="KW-1185">Reference proteome</keyword>
<name>A0A4R3J377_9RHOB</name>
<dbReference type="Pfam" id="PF13365">
    <property type="entry name" value="Trypsin_2"/>
    <property type="match status" value="1"/>
</dbReference>
<dbReference type="InterPro" id="IPR020821">
    <property type="entry name" value="ENPP1-3/EXOG-like_nuc-like"/>
</dbReference>
<dbReference type="PANTHER" id="PTHR13966">
    <property type="entry name" value="ENDONUCLEASE RELATED"/>
    <property type="match status" value="1"/>
</dbReference>
<dbReference type="InterPro" id="IPR001604">
    <property type="entry name" value="Endo_G_ENPP1-like_dom"/>
</dbReference>
<keyword evidence="6" id="KW-0540">Nuclease</keyword>
<evidence type="ECO:0000256" key="1">
    <source>
        <dbReference type="PIRSR" id="PIRSR640255-1"/>
    </source>
</evidence>
<dbReference type="Pfam" id="PF01223">
    <property type="entry name" value="Endonuclease_NS"/>
    <property type="match status" value="1"/>
</dbReference>
<keyword evidence="6" id="KW-0255">Endonuclease</keyword>
<keyword evidence="2" id="KW-0479">Metal-binding</keyword>
<sequence>MKTVFQSQLECTRVVENLLTNGSRILSEAAFASPEGLETVGGERAGPSNFGQAVDRLREGRTNLGAPSYTEAIVMRTGFPSLLVQNGTFEQPKLQHWKDVLNPRRNMIDRVINNVGRVDLVNHPNYKWVGTAWRVNEDCFVTNRHVAEIFAAARGGGWDVLRGITAFVDLREEHGSGEQMELLVSSILHIEDAGLPDVAIIRVDGAALRDMAEPVSLQLGDRAPDVIGVIGYPAKAVRDNPVDAMDRYFNDIYNVKRFAPGEVMDPEFSSTVFTHNCTTLGGNSGSVVIDVETGCAIGLHYAGSALSQNYAVRIGAVANILSRRSVSFLTSSAGKNSRRNSGDSGGRSSEAAGDLSDREGYQPDFLGSGSLRVPLPELNCMQERKLARTESGEAELKYTHFSVVMNGERQLAFYAAANIDGDELRRPRRQRSFRLDPRLDRDHQSGEDLYRANPLDRGHLIRRLDPCWGTKAEAEQANRDSMFFPNIGPQHKDLNQKIWLQLEEHILNTTDDADARISVFVGCLFDDDDPVHQPTGIHVPMGFWKVVASIGRVRRGRVNRRVLQAQAFILYQGHLVKPQDLELVFGQGFEEYQVTIEELERLTGHDFGSLRDSDTFAVTSEMRSEHRGRLELAEGFSVDRSDHVKRLLSLEDIVTD</sequence>
<dbReference type="SUPFAM" id="SSF54060">
    <property type="entry name" value="His-Me finger endonucleases"/>
    <property type="match status" value="1"/>
</dbReference>